<dbReference type="EMBL" id="JAINVV010000005">
    <property type="protein sequence ID" value="MBY8823186.1"/>
    <property type="molecule type" value="Genomic_DNA"/>
</dbReference>
<comment type="caution">
    <text evidence="2">The sequence shown here is derived from an EMBL/GenBank/DDBJ whole genome shotgun (WGS) entry which is preliminary data.</text>
</comment>
<gene>
    <name evidence="2" type="ORF">K7G82_12850</name>
</gene>
<protein>
    <submittedName>
        <fullName evidence="2">Helix-turn-helix domain-containing protein</fullName>
    </submittedName>
</protein>
<evidence type="ECO:0000313" key="3">
    <source>
        <dbReference type="Proteomes" id="UP000706039"/>
    </source>
</evidence>
<dbReference type="RefSeq" id="WP_222990305.1">
    <property type="nucleotide sequence ID" value="NZ_JAINVV010000005.1"/>
</dbReference>
<dbReference type="Proteomes" id="UP000706039">
    <property type="component" value="Unassembled WGS sequence"/>
</dbReference>
<name>A0ABS7PPR5_9SPHN</name>
<sequence length="76" mass="8474">MRRSRAARQSGPGDQKKPPEPFSVRVPQALAMTGFSRSRLYELIKSGEIEIAKDGNCTFILVDSLKAAISRRVRRA</sequence>
<reference evidence="2 3" key="1">
    <citation type="submission" date="2021-08" db="EMBL/GenBank/DDBJ databases">
        <authorList>
            <person name="Tuo L."/>
        </authorList>
    </citation>
    <scope>NUCLEOTIDE SEQUENCE [LARGE SCALE GENOMIC DNA]</scope>
    <source>
        <strain evidence="2 3">JCM 31229</strain>
    </source>
</reference>
<feature type="region of interest" description="Disordered" evidence="1">
    <location>
        <begin position="1"/>
        <end position="24"/>
    </location>
</feature>
<evidence type="ECO:0000313" key="2">
    <source>
        <dbReference type="EMBL" id="MBY8823186.1"/>
    </source>
</evidence>
<evidence type="ECO:0000256" key="1">
    <source>
        <dbReference type="SAM" id="MobiDB-lite"/>
    </source>
</evidence>
<accession>A0ABS7PPR5</accession>
<organism evidence="2 3">
    <name type="scientific">Sphingomonas colocasiae</name>
    <dbReference type="NCBI Taxonomy" id="1848973"/>
    <lineage>
        <taxon>Bacteria</taxon>
        <taxon>Pseudomonadati</taxon>
        <taxon>Pseudomonadota</taxon>
        <taxon>Alphaproteobacteria</taxon>
        <taxon>Sphingomonadales</taxon>
        <taxon>Sphingomonadaceae</taxon>
        <taxon>Sphingomonas</taxon>
    </lineage>
</organism>
<keyword evidence="3" id="KW-1185">Reference proteome</keyword>
<proteinExistence type="predicted"/>